<dbReference type="AlphaFoldDB" id="A0A6J7JWS0"/>
<feature type="region of interest" description="Disordered" evidence="1">
    <location>
        <begin position="1"/>
        <end position="44"/>
    </location>
</feature>
<name>A0A6J7JWS0_9ZZZZ</name>
<accession>A0A6J7JWS0</accession>
<sequence length="76" mass="8491">MRSTYPPMAATDTASGEMRADHVMRRDESKKFAQTTKTPKKAPIADFLPPKRAEIPITSGAIRSARRTMWSAIRLS</sequence>
<evidence type="ECO:0000313" key="2">
    <source>
        <dbReference type="EMBL" id="CAB4947705.1"/>
    </source>
</evidence>
<dbReference type="EMBL" id="CAFBNL010000018">
    <property type="protein sequence ID" value="CAB4947705.1"/>
    <property type="molecule type" value="Genomic_DNA"/>
</dbReference>
<organism evidence="2">
    <name type="scientific">freshwater metagenome</name>
    <dbReference type="NCBI Taxonomy" id="449393"/>
    <lineage>
        <taxon>unclassified sequences</taxon>
        <taxon>metagenomes</taxon>
        <taxon>ecological metagenomes</taxon>
    </lineage>
</organism>
<feature type="compositionally biased region" description="Basic and acidic residues" evidence="1">
    <location>
        <begin position="18"/>
        <end position="31"/>
    </location>
</feature>
<protein>
    <submittedName>
        <fullName evidence="2">Unannotated protein</fullName>
    </submittedName>
</protein>
<proteinExistence type="predicted"/>
<evidence type="ECO:0000256" key="1">
    <source>
        <dbReference type="SAM" id="MobiDB-lite"/>
    </source>
</evidence>
<gene>
    <name evidence="2" type="ORF">UFOPK3789_00483</name>
</gene>
<reference evidence="2" key="1">
    <citation type="submission" date="2020-05" db="EMBL/GenBank/DDBJ databases">
        <authorList>
            <person name="Chiriac C."/>
            <person name="Salcher M."/>
            <person name="Ghai R."/>
            <person name="Kavagutti S V."/>
        </authorList>
    </citation>
    <scope>NUCLEOTIDE SEQUENCE</scope>
</reference>